<keyword evidence="3" id="KW-1185">Reference proteome</keyword>
<dbReference type="SMART" id="SM00382">
    <property type="entry name" value="AAA"/>
    <property type="match status" value="1"/>
</dbReference>
<feature type="domain" description="AAA+ ATPase" evidence="1">
    <location>
        <begin position="48"/>
        <end position="192"/>
    </location>
</feature>
<sequence>MTRLSRACEQYYGLQQSPFGLTPNTEFYVELPSQQQAFELLLFALSSGEGFIKITGEVGTGKTLLCRRLLNSLAADNICSAYIPNPALSAEGLWRAIARELGLNSDDKSELQVQEDIQQRLLQFALTGQPVTLIIDEAQCMPDDTLEALRLISNLETERQKLVQIVLFGQPELNVTLAKPRFRQLLQRITYSADLGPLNNSEALAVYLQQRLSIAGYRGMPLFQTSALKHLWQASRGIPRLVNILAAKTLLVGYGNGSRQLESHHVARAVADTEGAYPAPPDWSWLRFTTLFAAVLLVLI</sequence>
<dbReference type="InterPro" id="IPR027417">
    <property type="entry name" value="P-loop_NTPase"/>
</dbReference>
<dbReference type="InterPro" id="IPR003593">
    <property type="entry name" value="AAA+_ATPase"/>
</dbReference>
<dbReference type="PANTHER" id="PTHR35894:SF7">
    <property type="entry name" value="GENERAL SECRETION PATHWAY PROTEIN A-RELATED"/>
    <property type="match status" value="1"/>
</dbReference>
<dbReference type="InterPro" id="IPR049945">
    <property type="entry name" value="AAA_22"/>
</dbReference>
<dbReference type="Gene3D" id="3.40.50.300">
    <property type="entry name" value="P-loop containing nucleotide triphosphate hydrolases"/>
    <property type="match status" value="1"/>
</dbReference>
<accession>A0ABY6AE03</accession>
<dbReference type="SUPFAM" id="SSF52540">
    <property type="entry name" value="P-loop containing nucleoside triphosphate hydrolases"/>
    <property type="match status" value="1"/>
</dbReference>
<dbReference type="CDD" id="cd00009">
    <property type="entry name" value="AAA"/>
    <property type="match status" value="1"/>
</dbReference>
<dbReference type="Pfam" id="PF13401">
    <property type="entry name" value="AAA_22"/>
    <property type="match status" value="1"/>
</dbReference>
<reference evidence="3" key="1">
    <citation type="submission" date="2020-06" db="EMBL/GenBank/DDBJ databases">
        <title>Thalassolituus marinus alknpb1M-1, a hydrocarbon-degrading bacterium isolated from the deep-sea overlying water using an in-situ strategy from the South China Sea basin.</title>
        <authorList>
            <person name="Dong C."/>
            <person name="Chen Y."/>
            <person name="Shao Z."/>
        </authorList>
    </citation>
    <scope>NUCLEOTIDE SEQUENCE [LARGE SCALE GENOMIC DNA]</scope>
    <source>
        <strain evidence="3">alknpb1M-1</strain>
    </source>
</reference>
<dbReference type="EMBL" id="CP054475">
    <property type="protein sequence ID" value="UXD89299.1"/>
    <property type="molecule type" value="Genomic_DNA"/>
</dbReference>
<organism evidence="2 3">
    <name type="scientific">Thalassolituus hydrocarboniclasticus</name>
    <dbReference type="NCBI Taxonomy" id="2742796"/>
    <lineage>
        <taxon>Bacteria</taxon>
        <taxon>Pseudomonadati</taxon>
        <taxon>Pseudomonadota</taxon>
        <taxon>Gammaproteobacteria</taxon>
        <taxon>Oceanospirillales</taxon>
        <taxon>Oceanospirillaceae</taxon>
        <taxon>Thalassolituus</taxon>
    </lineage>
</organism>
<dbReference type="Proteomes" id="UP001065322">
    <property type="component" value="Chromosome"/>
</dbReference>
<evidence type="ECO:0000313" key="3">
    <source>
        <dbReference type="Proteomes" id="UP001065322"/>
    </source>
</evidence>
<name>A0ABY6AE03_9GAMM</name>
<dbReference type="InterPro" id="IPR052026">
    <property type="entry name" value="ExeA_AAA_ATPase_DNA-bind"/>
</dbReference>
<proteinExistence type="predicted"/>
<dbReference type="PANTHER" id="PTHR35894">
    <property type="entry name" value="GENERAL SECRETION PATHWAY PROTEIN A-RELATED"/>
    <property type="match status" value="1"/>
</dbReference>
<protein>
    <submittedName>
        <fullName evidence="2">AAA family ATPase</fullName>
    </submittedName>
</protein>
<gene>
    <name evidence="2" type="ORF">HUF19_03455</name>
</gene>
<evidence type="ECO:0000259" key="1">
    <source>
        <dbReference type="SMART" id="SM00382"/>
    </source>
</evidence>
<evidence type="ECO:0000313" key="2">
    <source>
        <dbReference type="EMBL" id="UXD89299.1"/>
    </source>
</evidence>